<dbReference type="AlphaFoldDB" id="A0A075GCS9"/>
<sequence length="116" mass="12673">MSHYLYVTYSLNALDPEPVFHTVRVSPDPVQVGSICLNSGDCRNIGGSNRNLLDFNDLHIDLEGRVYIAFADGCTGECATKENAQPEDSRSRRGSVYYLGSGPSLYETVGELSPLV</sequence>
<name>A0A075GCS9_9EURY</name>
<dbReference type="EMBL" id="KF900564">
    <property type="protein sequence ID" value="AIE99467.1"/>
    <property type="molecule type" value="Genomic_DNA"/>
</dbReference>
<reference evidence="1" key="1">
    <citation type="journal article" date="2014" name="Genome Biol. Evol.">
        <title>Pangenome evidence for extensive interdomain horizontal transfer affecting lineage core and shell genes in uncultured planktonic thaumarchaeota and euryarchaeota.</title>
        <authorList>
            <person name="Deschamps P."/>
            <person name="Zivanovic Y."/>
            <person name="Moreira D."/>
            <person name="Rodriguez-Valera F."/>
            <person name="Lopez-Garcia P."/>
        </authorList>
    </citation>
    <scope>NUCLEOTIDE SEQUENCE</scope>
</reference>
<proteinExistence type="predicted"/>
<accession>A0A075GCS9</accession>
<organism evidence="1">
    <name type="scientific">uncultured marine group II/III euryarchaeote KM3_110_C01</name>
    <dbReference type="NCBI Taxonomy" id="1457851"/>
    <lineage>
        <taxon>Archaea</taxon>
        <taxon>Methanobacteriati</taxon>
        <taxon>Methanobacteriota</taxon>
        <taxon>environmental samples</taxon>
    </lineage>
</organism>
<protein>
    <submittedName>
        <fullName evidence="1">Uncharacterized protein</fullName>
    </submittedName>
</protein>
<evidence type="ECO:0000313" key="1">
    <source>
        <dbReference type="EMBL" id="AIE99467.1"/>
    </source>
</evidence>